<dbReference type="NCBIfam" id="NF041079">
    <property type="entry name" value="CBASS_lipase"/>
    <property type="match status" value="1"/>
</dbReference>
<dbReference type="Pfam" id="PF01734">
    <property type="entry name" value="Patatin"/>
    <property type="match status" value="1"/>
</dbReference>
<sequence length="331" mass="36293">MTWTVDQPFQALALTGGGYRGLFTAKALAVIEDHLQKPIGQCFDLTCGTSIGGIVALAVAFEVPMARVVQVFLEHGAKIFPIHELPEGKLKIGLDLWKHARKARYSTSPLRDAISELIPANATLGDAIHPVAIPAVNVTQGTPQVFKTRHKREWNRDWKLKAVNVALATAAAPTFFELAEVQGCLYADGGLFANAPDLIAAHEAEHFFEVPAAALRILSVGTTTQSYSLSFSSGRDFGVADWMQDQRLFSVMISAQQQFVDQLVSHRLKERYFRIDHEPSQEQAKDLGLDVATEAAKKTLLALAEKAVTDVLTTKLPVFLSHNPQLQLIKD</sequence>
<accession>A0A930BRA8</accession>
<dbReference type="GO" id="GO:0016787">
    <property type="term" value="F:hydrolase activity"/>
    <property type="evidence" value="ECO:0007669"/>
    <property type="project" value="UniProtKB-UniRule"/>
</dbReference>
<feature type="active site" description="Proton acceptor" evidence="3">
    <location>
        <position position="188"/>
    </location>
</feature>
<comment type="similarity">
    <text evidence="1">Belongs to the patatin family.</text>
</comment>
<dbReference type="Proteomes" id="UP000718593">
    <property type="component" value="Unassembled WGS sequence"/>
</dbReference>
<keyword evidence="3" id="KW-0442">Lipid degradation</keyword>
<evidence type="ECO:0000259" key="4">
    <source>
        <dbReference type="PROSITE" id="PS51635"/>
    </source>
</evidence>
<organism evidence="5 6">
    <name type="scientific">Dechloromonas agitata</name>
    <dbReference type="NCBI Taxonomy" id="73030"/>
    <lineage>
        <taxon>Bacteria</taxon>
        <taxon>Pseudomonadati</taxon>
        <taxon>Pseudomonadota</taxon>
        <taxon>Betaproteobacteria</taxon>
        <taxon>Rhodocyclales</taxon>
        <taxon>Azonexaceae</taxon>
        <taxon>Dechloromonas</taxon>
    </lineage>
</organism>
<feature type="active site" description="Nucleophile" evidence="3">
    <location>
        <position position="50"/>
    </location>
</feature>
<dbReference type="InterPro" id="IPR002641">
    <property type="entry name" value="PNPLA_dom"/>
</dbReference>
<dbReference type="CDD" id="cd07199">
    <property type="entry name" value="Pat17_PNPLA8_PNPLA9_like"/>
    <property type="match status" value="1"/>
</dbReference>
<reference evidence="5" key="1">
    <citation type="submission" date="2020-04" db="EMBL/GenBank/DDBJ databases">
        <title>Deep metagenomics examines the oral microbiome during advanced dental caries in children, revealing novel taxa and co-occurrences with host molecules.</title>
        <authorList>
            <person name="Baker J.L."/>
            <person name="Morton J.T."/>
            <person name="Dinis M."/>
            <person name="Alvarez R."/>
            <person name="Tran N.C."/>
            <person name="Knight R."/>
            <person name="Edlund A."/>
        </authorList>
    </citation>
    <scope>NUCLEOTIDE SEQUENCE</scope>
    <source>
        <strain evidence="5">JCVI_32_bin.24</strain>
    </source>
</reference>
<dbReference type="PROSITE" id="PS51635">
    <property type="entry name" value="PNPLA"/>
    <property type="match status" value="1"/>
</dbReference>
<feature type="domain" description="PNPLA" evidence="4">
    <location>
        <begin position="12"/>
        <end position="201"/>
    </location>
</feature>
<comment type="caution">
    <text evidence="5">The sequence shown here is derived from an EMBL/GenBank/DDBJ whole genome shotgun (WGS) entry which is preliminary data.</text>
</comment>
<feature type="short sequence motif" description="DGA/G" evidence="3">
    <location>
        <begin position="188"/>
        <end position="190"/>
    </location>
</feature>
<dbReference type="EMBL" id="JABZMI010000018">
    <property type="protein sequence ID" value="MBF1163836.1"/>
    <property type="molecule type" value="Genomic_DNA"/>
</dbReference>
<evidence type="ECO:0000313" key="6">
    <source>
        <dbReference type="Proteomes" id="UP000718593"/>
    </source>
</evidence>
<evidence type="ECO:0000256" key="2">
    <source>
        <dbReference type="ARBA" id="ARBA00023098"/>
    </source>
</evidence>
<dbReference type="PANTHER" id="PTHR32176:SF92">
    <property type="entry name" value="XYLOSE ISOMERASE"/>
    <property type="match status" value="1"/>
</dbReference>
<dbReference type="GO" id="GO:0016042">
    <property type="term" value="P:lipid catabolic process"/>
    <property type="evidence" value="ECO:0007669"/>
    <property type="project" value="UniProtKB-UniRule"/>
</dbReference>
<name>A0A930BRA8_9RHOO</name>
<evidence type="ECO:0000256" key="3">
    <source>
        <dbReference type="PROSITE-ProRule" id="PRU01161"/>
    </source>
</evidence>
<feature type="short sequence motif" description="GXGXXG" evidence="3">
    <location>
        <begin position="16"/>
        <end position="21"/>
    </location>
</feature>
<feature type="short sequence motif" description="GXSXG" evidence="3">
    <location>
        <begin position="48"/>
        <end position="52"/>
    </location>
</feature>
<dbReference type="AlphaFoldDB" id="A0A930BRA8"/>
<dbReference type="PANTHER" id="PTHR32176">
    <property type="entry name" value="XYLOSE ISOMERASE"/>
    <property type="match status" value="1"/>
</dbReference>
<keyword evidence="3" id="KW-0378">Hydrolase</keyword>
<dbReference type="InterPro" id="IPR016035">
    <property type="entry name" value="Acyl_Trfase/lysoPLipase"/>
</dbReference>
<keyword evidence="2 3" id="KW-0443">Lipid metabolism</keyword>
<proteinExistence type="inferred from homology"/>
<evidence type="ECO:0000256" key="1">
    <source>
        <dbReference type="ARBA" id="ARBA00010240"/>
    </source>
</evidence>
<dbReference type="SUPFAM" id="SSF52151">
    <property type="entry name" value="FabD/lysophospholipase-like"/>
    <property type="match status" value="1"/>
</dbReference>
<protein>
    <submittedName>
        <fullName evidence="5">Patatin-like phospholipase family protein</fullName>
    </submittedName>
</protein>
<evidence type="ECO:0000313" key="5">
    <source>
        <dbReference type="EMBL" id="MBF1163836.1"/>
    </source>
</evidence>
<gene>
    <name evidence="5" type="ORF">HXL68_02240</name>
</gene>
<dbReference type="Gene3D" id="3.40.1090.10">
    <property type="entry name" value="Cytosolic phospholipase A2 catalytic domain"/>
    <property type="match status" value="1"/>
</dbReference>